<dbReference type="InterPro" id="IPR029058">
    <property type="entry name" value="AB_hydrolase_fold"/>
</dbReference>
<proteinExistence type="predicted"/>
<protein>
    <submittedName>
        <fullName evidence="3">Alpha/beta hydrolase</fullName>
    </submittedName>
</protein>
<evidence type="ECO:0000313" key="4">
    <source>
        <dbReference type="Proteomes" id="UP001596337"/>
    </source>
</evidence>
<dbReference type="SUPFAM" id="SSF53474">
    <property type="entry name" value="alpha/beta-Hydrolases"/>
    <property type="match status" value="1"/>
</dbReference>
<feature type="domain" description="AB hydrolase-1" evidence="2">
    <location>
        <begin position="62"/>
        <end position="303"/>
    </location>
</feature>
<organism evidence="3 4">
    <name type="scientific">Haloechinothrix salitolerans</name>
    <dbReference type="NCBI Taxonomy" id="926830"/>
    <lineage>
        <taxon>Bacteria</taxon>
        <taxon>Bacillati</taxon>
        <taxon>Actinomycetota</taxon>
        <taxon>Actinomycetes</taxon>
        <taxon>Pseudonocardiales</taxon>
        <taxon>Pseudonocardiaceae</taxon>
        <taxon>Haloechinothrix</taxon>
    </lineage>
</organism>
<keyword evidence="4" id="KW-1185">Reference proteome</keyword>
<feature type="region of interest" description="Disordered" evidence="1">
    <location>
        <begin position="1"/>
        <end position="21"/>
    </location>
</feature>
<dbReference type="PANTHER" id="PTHR43689">
    <property type="entry name" value="HYDROLASE"/>
    <property type="match status" value="1"/>
</dbReference>
<dbReference type="GO" id="GO:0016787">
    <property type="term" value="F:hydrolase activity"/>
    <property type="evidence" value="ECO:0007669"/>
    <property type="project" value="UniProtKB-KW"/>
</dbReference>
<evidence type="ECO:0000259" key="2">
    <source>
        <dbReference type="Pfam" id="PF00561"/>
    </source>
</evidence>
<accession>A0ABW2C175</accession>
<dbReference type="EMBL" id="JBHSXX010000001">
    <property type="protein sequence ID" value="MFC6867839.1"/>
    <property type="molecule type" value="Genomic_DNA"/>
</dbReference>
<gene>
    <name evidence="3" type="ORF">ACFQGD_11840</name>
</gene>
<dbReference type="Proteomes" id="UP001596337">
    <property type="component" value="Unassembled WGS sequence"/>
</dbReference>
<name>A0ABW2C175_9PSEU</name>
<dbReference type="Pfam" id="PF00561">
    <property type="entry name" value="Abhydrolase_1"/>
    <property type="match status" value="1"/>
</dbReference>
<feature type="compositionally biased region" description="Polar residues" evidence="1">
    <location>
        <begin position="1"/>
        <end position="13"/>
    </location>
</feature>
<sequence>MTTASERPTTPNGAPQARGATVRVRHRRFAGVRTRVLEVGPRRERARKTRRGRTLPGSPSRPRFVLFHGYCDSADTWTSLLHQLAEEGQSAIAIDLPGFGEADELHDGAILPQLDAFVSAVVKDQAAHGEVVLVGNSLGGTVSLRAAQNHWLPIAGVTSIAAPGFSDTWLVRAVRKYPLPLRLYASLPLPVPGKVIRTVADSVIPRLLYATPRSSDDEHVRRFLSLFPDHRSTKWRLAQARKLVEELDDCYELDRITAPLLVVACGRDRLVRAAGGTMLHTLVPHSRLLVREDWGHCPQLDHAEEIHQLVSYFGEGCARTTRRGTHATQQAVRPDAAAS</sequence>
<dbReference type="RefSeq" id="WP_345396409.1">
    <property type="nucleotide sequence ID" value="NZ_BAABLA010000025.1"/>
</dbReference>
<reference evidence="4" key="1">
    <citation type="journal article" date="2019" name="Int. J. Syst. Evol. Microbiol.">
        <title>The Global Catalogue of Microorganisms (GCM) 10K type strain sequencing project: providing services to taxonomists for standard genome sequencing and annotation.</title>
        <authorList>
            <consortium name="The Broad Institute Genomics Platform"/>
            <consortium name="The Broad Institute Genome Sequencing Center for Infectious Disease"/>
            <person name="Wu L."/>
            <person name="Ma J."/>
        </authorList>
    </citation>
    <scope>NUCLEOTIDE SEQUENCE [LARGE SCALE GENOMIC DNA]</scope>
    <source>
        <strain evidence="4">KCTC 32255</strain>
    </source>
</reference>
<evidence type="ECO:0000256" key="1">
    <source>
        <dbReference type="SAM" id="MobiDB-lite"/>
    </source>
</evidence>
<evidence type="ECO:0000313" key="3">
    <source>
        <dbReference type="EMBL" id="MFC6867839.1"/>
    </source>
</evidence>
<dbReference type="Gene3D" id="3.40.50.1820">
    <property type="entry name" value="alpha/beta hydrolase"/>
    <property type="match status" value="1"/>
</dbReference>
<comment type="caution">
    <text evidence="3">The sequence shown here is derived from an EMBL/GenBank/DDBJ whole genome shotgun (WGS) entry which is preliminary data.</text>
</comment>
<dbReference type="PANTHER" id="PTHR43689:SF8">
    <property type="entry name" value="ALPHA_BETA-HYDROLASES SUPERFAMILY PROTEIN"/>
    <property type="match status" value="1"/>
</dbReference>
<keyword evidence="3" id="KW-0378">Hydrolase</keyword>
<dbReference type="InterPro" id="IPR000073">
    <property type="entry name" value="AB_hydrolase_1"/>
</dbReference>
<dbReference type="PRINTS" id="PR00111">
    <property type="entry name" value="ABHYDROLASE"/>
</dbReference>